<keyword evidence="4" id="KW-1185">Reference proteome</keyword>
<keyword evidence="2" id="KW-1133">Transmembrane helix</keyword>
<dbReference type="Proteomes" id="UP000001307">
    <property type="component" value="Unassembled WGS sequence"/>
</dbReference>
<sequence>MNIIFFDAKLRFALLASLREYSIINCPAATIVSADKCRLVADYAIEYPSIESDGVVESPENFEWNFYSRFSGGDRDSFTFSDSKADKVLQLKQGRTVIVLEGTKNEGADEVRCSWSVDVSVATCDWTNIFLPADVEPFQSSCQPTGSFVMPGEKEPSGQLINLRCKDEAKRIQPYLNGVKFQDVEDKSASLRSLTTSSDLSECENREDLGGEGIVAKECKVTRGGSDLPMKSMLYECKPDAENNKFVHPFSHLVEGDITFKCEIPASLPRGLPATPTEDNNEDVTPKSMDTGAEKTADSPKKKSFAGLIIFFVILLVAVIGFILYKRMKNEYGGFSVRNLVK</sequence>
<organism evidence="3">
    <name type="scientific">Oikopleura dioica</name>
    <name type="common">Tunicate</name>
    <dbReference type="NCBI Taxonomy" id="34765"/>
    <lineage>
        <taxon>Eukaryota</taxon>
        <taxon>Metazoa</taxon>
        <taxon>Chordata</taxon>
        <taxon>Tunicata</taxon>
        <taxon>Appendicularia</taxon>
        <taxon>Copelata</taxon>
        <taxon>Oikopleuridae</taxon>
        <taxon>Oikopleura</taxon>
    </lineage>
</organism>
<proteinExistence type="predicted"/>
<evidence type="ECO:0000313" key="3">
    <source>
        <dbReference type="EMBL" id="CBY15565.1"/>
    </source>
</evidence>
<feature type="region of interest" description="Disordered" evidence="1">
    <location>
        <begin position="270"/>
        <end position="299"/>
    </location>
</feature>
<reference evidence="3" key="1">
    <citation type="journal article" date="2010" name="Science">
        <title>Plasticity of animal genome architecture unmasked by rapid evolution of a pelagic tunicate.</title>
        <authorList>
            <person name="Denoeud F."/>
            <person name="Henriet S."/>
            <person name="Mungpakdee S."/>
            <person name="Aury J.M."/>
            <person name="Da Silva C."/>
            <person name="Brinkmann H."/>
            <person name="Mikhaleva J."/>
            <person name="Olsen L.C."/>
            <person name="Jubin C."/>
            <person name="Canestro C."/>
            <person name="Bouquet J.M."/>
            <person name="Danks G."/>
            <person name="Poulain J."/>
            <person name="Campsteijn C."/>
            <person name="Adamski M."/>
            <person name="Cross I."/>
            <person name="Yadetie F."/>
            <person name="Muffato M."/>
            <person name="Louis A."/>
            <person name="Butcher S."/>
            <person name="Tsagkogeorga G."/>
            <person name="Konrad A."/>
            <person name="Singh S."/>
            <person name="Jensen M.F."/>
            <person name="Cong E.H."/>
            <person name="Eikeseth-Otteraa H."/>
            <person name="Noel B."/>
            <person name="Anthouard V."/>
            <person name="Porcel B.M."/>
            <person name="Kachouri-Lafond R."/>
            <person name="Nishino A."/>
            <person name="Ugolini M."/>
            <person name="Chourrout P."/>
            <person name="Nishida H."/>
            <person name="Aasland R."/>
            <person name="Huzurbazar S."/>
            <person name="Westhof E."/>
            <person name="Delsuc F."/>
            <person name="Lehrach H."/>
            <person name="Reinhardt R."/>
            <person name="Weissenbach J."/>
            <person name="Roy S.W."/>
            <person name="Artiguenave F."/>
            <person name="Postlethwait J.H."/>
            <person name="Manak J.R."/>
            <person name="Thompson E.M."/>
            <person name="Jaillon O."/>
            <person name="Du Pasquier L."/>
            <person name="Boudinot P."/>
            <person name="Liberles D.A."/>
            <person name="Volff J.N."/>
            <person name="Philippe H."/>
            <person name="Lenhard B."/>
            <person name="Roest Crollius H."/>
            <person name="Wincker P."/>
            <person name="Chourrout D."/>
        </authorList>
    </citation>
    <scope>NUCLEOTIDE SEQUENCE [LARGE SCALE GENOMIC DNA]</scope>
</reference>
<evidence type="ECO:0000256" key="1">
    <source>
        <dbReference type="SAM" id="MobiDB-lite"/>
    </source>
</evidence>
<dbReference type="EMBL" id="FN653557">
    <property type="protein sequence ID" value="CBY15565.1"/>
    <property type="molecule type" value="Genomic_DNA"/>
</dbReference>
<dbReference type="InParanoid" id="E4Y118"/>
<name>E4Y118_OIKDI</name>
<accession>E4Y118</accession>
<evidence type="ECO:0000313" key="4">
    <source>
        <dbReference type="Proteomes" id="UP000001307"/>
    </source>
</evidence>
<dbReference type="AlphaFoldDB" id="E4Y118"/>
<feature type="transmembrane region" description="Helical" evidence="2">
    <location>
        <begin position="305"/>
        <end position="325"/>
    </location>
</feature>
<keyword evidence="2" id="KW-0472">Membrane</keyword>
<evidence type="ECO:0000256" key="2">
    <source>
        <dbReference type="SAM" id="Phobius"/>
    </source>
</evidence>
<keyword evidence="2" id="KW-0812">Transmembrane</keyword>
<protein>
    <submittedName>
        <fullName evidence="3">Uncharacterized protein</fullName>
    </submittedName>
</protein>
<gene>
    <name evidence="3" type="ORF">GSOID_T00013863001</name>
</gene>